<dbReference type="RefSeq" id="WP_377574444.1">
    <property type="nucleotide sequence ID" value="NZ_JBHTKA010000001.1"/>
</dbReference>
<dbReference type="PANTHER" id="PTHR45569">
    <property type="entry name" value="SENSOR PROTEIN KDPD"/>
    <property type="match status" value="1"/>
</dbReference>
<feature type="domain" description="Histidine kinase" evidence="3">
    <location>
        <begin position="514"/>
        <end position="750"/>
    </location>
</feature>
<dbReference type="Gene3D" id="3.30.565.10">
    <property type="entry name" value="Histidine kinase-like ATPase, C-terminal domain"/>
    <property type="match status" value="2"/>
</dbReference>
<name>A0ABW3JXA8_9BACT</name>
<keyword evidence="4" id="KW-0418">Kinase</keyword>
<reference evidence="5" key="1">
    <citation type="journal article" date="2019" name="Int. J. Syst. Evol. Microbiol.">
        <title>The Global Catalogue of Microorganisms (GCM) 10K type strain sequencing project: providing services to taxonomists for standard genome sequencing and annotation.</title>
        <authorList>
            <consortium name="The Broad Institute Genomics Platform"/>
            <consortium name="The Broad Institute Genome Sequencing Center for Infectious Disease"/>
            <person name="Wu L."/>
            <person name="Ma J."/>
        </authorList>
    </citation>
    <scope>NUCLEOTIDE SEQUENCE [LARGE SCALE GENOMIC DNA]</scope>
    <source>
        <strain evidence="5">CCUG 58938</strain>
    </source>
</reference>
<dbReference type="GO" id="GO:0016301">
    <property type="term" value="F:kinase activity"/>
    <property type="evidence" value="ECO:0007669"/>
    <property type="project" value="UniProtKB-KW"/>
</dbReference>
<sequence length="750" mass="84098">MAFLRFSVDSALLRELGEKLVETVHLALVELVKNCYDADATEVEIIFTTNDNGATIIKVIDNGTGMSHTSVKDYWMRIATSNKEDRKVSTVFGRPLTGAKGIGRFCCRRLGNRLTLITKGTANGKTVGKQSKIEYTEVEFPWMEFEPGTDVTDIKCKGDQTFKNGEITGTTLIISGISEEWSHRGLNWLKRQLAVLAANRGVKREGFKEDPGFNVKLIAPDFEGGIRDLRDDLMNAGWGTLTAYINKKHQAVCELNALGIGRKTITSSQKFSALRDISLEIAIMVDQRDQMRDTGVLSQGTLQKILPEWGGVQVRYRNFRVYPYGDNDWLEIDRDRGLRKGNPNSELFAFAQSLRGVDPSRSLLNLLSMRSYVGNVNIGEEADGFEMKLNREGFLSSVAVDQLKDFVRFTIDWSTILRDYYIRQESQRHFLIAKGEFENIIDQKIDADKVVTEAVSFLEHNVRSIIDHLPEKEAKEIEISFTKATEAIRKHNESNQAELSHLRLVASTSTLLLIFSHEVKSLLGLLEQSKNSLTLIAKNMSSPKHQRKVNEISASFSELKDRLEELLQLTSLVGSDHRKSKPSQIALKEKIARVEKVFELVTNKYEITIDYSGVPANIVIKKILEAELYSILLNVLSNSIKSVIAAGRNRIIQINAVKDGIYNIITIKDTGLGLKESSFEEVFIPFIADPEGKLYQNLDSRLNPEDNLIVGTGSGLGLGIVKEIVNAHDGTVEFVKPQKDWNAELVIKLP</sequence>
<keyword evidence="5" id="KW-1185">Reference proteome</keyword>
<dbReference type="Pfam" id="PF13589">
    <property type="entry name" value="HATPase_c_3"/>
    <property type="match status" value="1"/>
</dbReference>
<organism evidence="4 5">
    <name type="scientific">Ohtaekwangia kribbensis</name>
    <dbReference type="NCBI Taxonomy" id="688913"/>
    <lineage>
        <taxon>Bacteria</taxon>
        <taxon>Pseudomonadati</taxon>
        <taxon>Bacteroidota</taxon>
        <taxon>Cytophagia</taxon>
        <taxon>Cytophagales</taxon>
        <taxon>Fulvivirgaceae</taxon>
        <taxon>Ohtaekwangia</taxon>
    </lineage>
</organism>
<dbReference type="InterPro" id="IPR052023">
    <property type="entry name" value="Histidine_kinase_KdpD"/>
</dbReference>
<dbReference type="PROSITE" id="PS50109">
    <property type="entry name" value="HIS_KIN"/>
    <property type="match status" value="1"/>
</dbReference>
<dbReference type="SUPFAM" id="SSF55874">
    <property type="entry name" value="ATPase domain of HSP90 chaperone/DNA topoisomerase II/histidine kinase"/>
    <property type="match status" value="2"/>
</dbReference>
<dbReference type="PRINTS" id="PR00344">
    <property type="entry name" value="BCTRLSENSOR"/>
</dbReference>
<dbReference type="EC" id="2.7.13.3" evidence="2"/>
<dbReference type="InterPro" id="IPR003594">
    <property type="entry name" value="HATPase_dom"/>
</dbReference>
<protein>
    <recommendedName>
        <fullName evidence="2">histidine kinase</fullName>
        <ecNumber evidence="2">2.7.13.3</ecNumber>
    </recommendedName>
</protein>
<gene>
    <name evidence="4" type="ORF">ACFQ21_02645</name>
</gene>
<evidence type="ECO:0000256" key="1">
    <source>
        <dbReference type="ARBA" id="ARBA00000085"/>
    </source>
</evidence>
<evidence type="ECO:0000259" key="3">
    <source>
        <dbReference type="PROSITE" id="PS50109"/>
    </source>
</evidence>
<dbReference type="EMBL" id="JBHTKA010000001">
    <property type="protein sequence ID" value="MFD0998181.1"/>
    <property type="molecule type" value="Genomic_DNA"/>
</dbReference>
<dbReference type="InterPro" id="IPR036890">
    <property type="entry name" value="HATPase_C_sf"/>
</dbReference>
<comment type="caution">
    <text evidence="4">The sequence shown here is derived from an EMBL/GenBank/DDBJ whole genome shotgun (WGS) entry which is preliminary data.</text>
</comment>
<dbReference type="InterPro" id="IPR005467">
    <property type="entry name" value="His_kinase_dom"/>
</dbReference>
<accession>A0ABW3JXA8</accession>
<keyword evidence="4" id="KW-0808">Transferase</keyword>
<evidence type="ECO:0000256" key="2">
    <source>
        <dbReference type="ARBA" id="ARBA00012438"/>
    </source>
</evidence>
<comment type="catalytic activity">
    <reaction evidence="1">
        <text>ATP + protein L-histidine = ADP + protein N-phospho-L-histidine.</text>
        <dbReference type="EC" id="2.7.13.3"/>
    </reaction>
</comment>
<proteinExistence type="predicted"/>
<evidence type="ECO:0000313" key="4">
    <source>
        <dbReference type="EMBL" id="MFD0998181.1"/>
    </source>
</evidence>
<dbReference type="PANTHER" id="PTHR45569:SF1">
    <property type="entry name" value="SENSOR PROTEIN KDPD"/>
    <property type="match status" value="1"/>
</dbReference>
<evidence type="ECO:0000313" key="5">
    <source>
        <dbReference type="Proteomes" id="UP001597112"/>
    </source>
</evidence>
<dbReference type="InterPro" id="IPR004358">
    <property type="entry name" value="Sig_transdc_His_kin-like_C"/>
</dbReference>
<dbReference type="Proteomes" id="UP001597112">
    <property type="component" value="Unassembled WGS sequence"/>
</dbReference>
<dbReference type="Pfam" id="PF02518">
    <property type="entry name" value="HATPase_c"/>
    <property type="match status" value="1"/>
</dbReference>
<dbReference type="SMART" id="SM00387">
    <property type="entry name" value="HATPase_c"/>
    <property type="match status" value="1"/>
</dbReference>